<keyword evidence="3" id="KW-0238">DNA-binding</keyword>
<dbReference type="InterPro" id="IPR038157">
    <property type="entry name" value="FeoA_core_dom"/>
</dbReference>
<keyword evidence="9" id="KW-1185">Reference proteome</keyword>
<feature type="domain" description="HTH dtxR-type" evidence="5">
    <location>
        <begin position="6"/>
        <end position="53"/>
    </location>
</feature>
<dbReference type="InterPro" id="IPR036390">
    <property type="entry name" value="WH_DNA-bd_sf"/>
</dbReference>
<dbReference type="Pfam" id="PF02742">
    <property type="entry name" value="Fe_dep_repr_C"/>
    <property type="match status" value="1"/>
</dbReference>
<evidence type="ECO:0000259" key="6">
    <source>
        <dbReference type="Pfam" id="PF02742"/>
    </source>
</evidence>
<dbReference type="HOGENOM" id="CLU_069532_0_2_9"/>
<evidence type="ECO:0000256" key="2">
    <source>
        <dbReference type="ARBA" id="ARBA00023015"/>
    </source>
</evidence>
<organism evidence="8 9">
    <name type="scientific">Selenomonas artemidis F0399</name>
    <dbReference type="NCBI Taxonomy" id="749551"/>
    <lineage>
        <taxon>Bacteria</taxon>
        <taxon>Bacillati</taxon>
        <taxon>Bacillota</taxon>
        <taxon>Negativicutes</taxon>
        <taxon>Selenomonadales</taxon>
        <taxon>Selenomonadaceae</taxon>
        <taxon>Selenomonas</taxon>
    </lineage>
</organism>
<dbReference type="Pfam" id="PF01325">
    <property type="entry name" value="Fe_dep_repress"/>
    <property type="match status" value="1"/>
</dbReference>
<protein>
    <submittedName>
        <fullName evidence="8">Iron dependent repressor, metal binding and dimerization domain protein</fullName>
    </submittedName>
</protein>
<dbReference type="InterPro" id="IPR036421">
    <property type="entry name" value="Fe_dep_repressor_sf"/>
</dbReference>
<dbReference type="SMART" id="SM00529">
    <property type="entry name" value="HTH_DTXR"/>
    <property type="match status" value="1"/>
</dbReference>
<comment type="similarity">
    <text evidence="1">Belongs to the DtxR/MntR family.</text>
</comment>
<dbReference type="InterPro" id="IPR036388">
    <property type="entry name" value="WH-like_DNA-bd_sf"/>
</dbReference>
<dbReference type="GO" id="GO:0003700">
    <property type="term" value="F:DNA-binding transcription factor activity"/>
    <property type="evidence" value="ECO:0007669"/>
    <property type="project" value="InterPro"/>
</dbReference>
<dbReference type="InterPro" id="IPR050536">
    <property type="entry name" value="DtxR_MntR_Metal-Reg"/>
</dbReference>
<dbReference type="AlphaFoldDB" id="E7N4Z7"/>
<dbReference type="STRING" id="749551.HMPREF9555_02092"/>
<dbReference type="Pfam" id="PF04023">
    <property type="entry name" value="FeoA"/>
    <property type="match status" value="1"/>
</dbReference>
<comment type="caution">
    <text evidence="8">The sequence shown here is derived from an EMBL/GenBank/DDBJ whole genome shotgun (WGS) entry which is preliminary data.</text>
</comment>
<dbReference type="EMBL" id="AECV01000060">
    <property type="protein sequence ID" value="EFW28764.1"/>
    <property type="molecule type" value="Genomic_DNA"/>
</dbReference>
<dbReference type="InterPro" id="IPR022689">
    <property type="entry name" value="Iron_dep_repressor"/>
</dbReference>
<dbReference type="GO" id="GO:0046983">
    <property type="term" value="F:protein dimerization activity"/>
    <property type="evidence" value="ECO:0007669"/>
    <property type="project" value="InterPro"/>
</dbReference>
<dbReference type="Gene3D" id="2.30.30.90">
    <property type="match status" value="1"/>
</dbReference>
<dbReference type="GO" id="GO:0046914">
    <property type="term" value="F:transition metal ion binding"/>
    <property type="evidence" value="ECO:0007669"/>
    <property type="project" value="InterPro"/>
</dbReference>
<keyword evidence="4" id="KW-0804">Transcription</keyword>
<evidence type="ECO:0000313" key="8">
    <source>
        <dbReference type="EMBL" id="EFW28764.1"/>
    </source>
</evidence>
<dbReference type="InterPro" id="IPR022687">
    <property type="entry name" value="HTH_DTXR"/>
</dbReference>
<evidence type="ECO:0000259" key="7">
    <source>
        <dbReference type="Pfam" id="PF04023"/>
    </source>
</evidence>
<dbReference type="Proteomes" id="UP000004633">
    <property type="component" value="Unassembled WGS sequence"/>
</dbReference>
<dbReference type="SUPFAM" id="SSF46785">
    <property type="entry name" value="Winged helix' DNA-binding domain"/>
    <property type="match status" value="1"/>
</dbReference>
<keyword evidence="2" id="KW-0805">Transcription regulation</keyword>
<evidence type="ECO:0000256" key="1">
    <source>
        <dbReference type="ARBA" id="ARBA00007871"/>
    </source>
</evidence>
<dbReference type="PANTHER" id="PTHR33238:SF7">
    <property type="entry name" value="IRON-DEPENDENT TRANSCRIPTIONAL REGULATOR"/>
    <property type="match status" value="1"/>
</dbReference>
<dbReference type="InterPro" id="IPR001367">
    <property type="entry name" value="Fe_dep_repressor"/>
</dbReference>
<evidence type="ECO:0000256" key="3">
    <source>
        <dbReference type="ARBA" id="ARBA00023125"/>
    </source>
</evidence>
<gene>
    <name evidence="8" type="ORF">HMPREF9555_02092</name>
</gene>
<evidence type="ECO:0000256" key="4">
    <source>
        <dbReference type="ARBA" id="ARBA00023163"/>
    </source>
</evidence>
<name>E7N4Z7_9FIRM</name>
<sequence>MEIQPQWEEFIIAIFKMNRRQGKATNKELSQWLSVSPSLVTELIKKMQTEGILAPGKNIIALTDAGEAAAKRIISKHRLWEYFLTETLNFNWKDVHAQASALQSVTSDELFEKLNDFLHRPAACPHGGAIFANRAEELAGLVPLSESTPGITYTMRRIPDNTALLEYVEHIGLALGQTFTVKGFESFDHTAIIDLAGTEVRVSPKACVDIYLEAETAEE</sequence>
<reference evidence="8 9" key="1">
    <citation type="submission" date="2010-08" db="EMBL/GenBank/DDBJ databases">
        <authorList>
            <person name="Weinstock G."/>
            <person name="Sodergren E."/>
            <person name="Clifton S."/>
            <person name="Fulton L."/>
            <person name="Fulton B."/>
            <person name="Courtney L."/>
            <person name="Fronick C."/>
            <person name="Harrison M."/>
            <person name="Strong C."/>
            <person name="Farmer C."/>
            <person name="Delahaunty K."/>
            <person name="Markovic C."/>
            <person name="Hall O."/>
            <person name="Minx P."/>
            <person name="Tomlinson C."/>
            <person name="Mitreva M."/>
            <person name="Hou S."/>
            <person name="Chen J."/>
            <person name="Wollam A."/>
            <person name="Pepin K.H."/>
            <person name="Johnson M."/>
            <person name="Bhonagiri V."/>
            <person name="Zhang X."/>
            <person name="Suruliraj S."/>
            <person name="Warren W."/>
            <person name="Chinwalla A."/>
            <person name="Mardis E.R."/>
            <person name="Wilson R.K."/>
        </authorList>
    </citation>
    <scope>NUCLEOTIDE SEQUENCE [LARGE SCALE GENOMIC DNA]</scope>
    <source>
        <strain evidence="8 9">F0399</strain>
    </source>
</reference>
<feature type="domain" description="Ferrous iron transporter FeoA-like" evidence="7">
    <location>
        <begin position="142"/>
        <end position="211"/>
    </location>
</feature>
<dbReference type="RefSeq" id="WP_009350739.1">
    <property type="nucleotide sequence ID" value="NZ_GL638157.1"/>
</dbReference>
<evidence type="ECO:0000313" key="9">
    <source>
        <dbReference type="Proteomes" id="UP000004633"/>
    </source>
</evidence>
<evidence type="ECO:0000259" key="5">
    <source>
        <dbReference type="Pfam" id="PF01325"/>
    </source>
</evidence>
<dbReference type="PANTHER" id="PTHR33238">
    <property type="entry name" value="IRON (METAL) DEPENDENT REPRESSOR, DTXR FAMILY"/>
    <property type="match status" value="1"/>
</dbReference>
<feature type="domain" description="Iron dependent repressor metal binding and dimerisation" evidence="6">
    <location>
        <begin position="63"/>
        <end position="131"/>
    </location>
</feature>
<proteinExistence type="inferred from homology"/>
<accession>E7N4Z7</accession>
<dbReference type="GO" id="GO:0003677">
    <property type="term" value="F:DNA binding"/>
    <property type="evidence" value="ECO:0007669"/>
    <property type="project" value="UniProtKB-KW"/>
</dbReference>
<dbReference type="Gene3D" id="1.10.10.10">
    <property type="entry name" value="Winged helix-like DNA-binding domain superfamily/Winged helix DNA-binding domain"/>
    <property type="match status" value="1"/>
</dbReference>
<dbReference type="SUPFAM" id="SSF47979">
    <property type="entry name" value="Iron-dependent repressor protein, dimerization domain"/>
    <property type="match status" value="1"/>
</dbReference>
<dbReference type="InterPro" id="IPR007167">
    <property type="entry name" value="Fe-transptr_FeoA-like"/>
</dbReference>